<protein>
    <recommendedName>
        <fullName evidence="3">NADP-dependent oxidoreductase domain-containing protein</fullName>
    </recommendedName>
</protein>
<proteinExistence type="predicted"/>
<dbReference type="InterPro" id="IPR036812">
    <property type="entry name" value="NAD(P)_OxRdtase_dom_sf"/>
</dbReference>
<dbReference type="Proteomes" id="UP001519887">
    <property type="component" value="Unassembled WGS sequence"/>
</dbReference>
<dbReference type="EMBL" id="JAHZIK010001668">
    <property type="protein sequence ID" value="MBW7459489.1"/>
    <property type="molecule type" value="Genomic_DNA"/>
</dbReference>
<sequence length="112" mass="12357">MNRSFGMGLGGHSFIEALGSDPLASFEEQCAIVAACLDNGIAVIDTTYYQERVALGRVLEQLGRRDEAHIMAWNFFKPAVESDELPGPTPYEAEHIDIMLEELGTNRIDTLV</sequence>
<name>A0ABS7CF07_9BACL</name>
<evidence type="ECO:0000313" key="2">
    <source>
        <dbReference type="Proteomes" id="UP001519887"/>
    </source>
</evidence>
<accession>A0ABS7CF07</accession>
<gene>
    <name evidence="1" type="ORF">K0U00_36075</name>
</gene>
<reference evidence="1 2" key="1">
    <citation type="submission" date="2021-07" db="EMBL/GenBank/DDBJ databases">
        <title>Paenibacillus radiodurans sp. nov., isolated from the southeastern edge of Tengger Desert.</title>
        <authorList>
            <person name="Zhang G."/>
        </authorList>
    </citation>
    <scope>NUCLEOTIDE SEQUENCE [LARGE SCALE GENOMIC DNA]</scope>
    <source>
        <strain evidence="1 2">CCM 7311</strain>
    </source>
</reference>
<dbReference type="SUPFAM" id="SSF51430">
    <property type="entry name" value="NAD(P)-linked oxidoreductase"/>
    <property type="match status" value="1"/>
</dbReference>
<keyword evidence="2" id="KW-1185">Reference proteome</keyword>
<dbReference type="Gene3D" id="3.20.20.100">
    <property type="entry name" value="NADP-dependent oxidoreductase domain"/>
    <property type="match status" value="1"/>
</dbReference>
<comment type="caution">
    <text evidence="1">The sequence shown here is derived from an EMBL/GenBank/DDBJ whole genome shotgun (WGS) entry which is preliminary data.</text>
</comment>
<evidence type="ECO:0000313" key="1">
    <source>
        <dbReference type="EMBL" id="MBW7459489.1"/>
    </source>
</evidence>
<organism evidence="1 2">
    <name type="scientific">Paenibacillus sepulcri</name>
    <dbReference type="NCBI Taxonomy" id="359917"/>
    <lineage>
        <taxon>Bacteria</taxon>
        <taxon>Bacillati</taxon>
        <taxon>Bacillota</taxon>
        <taxon>Bacilli</taxon>
        <taxon>Bacillales</taxon>
        <taxon>Paenibacillaceae</taxon>
        <taxon>Paenibacillus</taxon>
    </lineage>
</organism>
<evidence type="ECO:0008006" key="3">
    <source>
        <dbReference type="Google" id="ProtNLM"/>
    </source>
</evidence>
<feature type="non-terminal residue" evidence="1">
    <location>
        <position position="112"/>
    </location>
</feature>